<comment type="caution">
    <text evidence="2">The sequence shown here is derived from an EMBL/GenBank/DDBJ whole genome shotgun (WGS) entry which is preliminary data.</text>
</comment>
<dbReference type="GO" id="GO:0016747">
    <property type="term" value="F:acyltransferase activity, transferring groups other than amino-acyl groups"/>
    <property type="evidence" value="ECO:0007669"/>
    <property type="project" value="InterPro"/>
</dbReference>
<evidence type="ECO:0000259" key="1">
    <source>
        <dbReference type="PROSITE" id="PS51186"/>
    </source>
</evidence>
<name>A0A545AXR6_9ACTN</name>
<feature type="domain" description="N-acetyltransferase" evidence="1">
    <location>
        <begin position="9"/>
        <end position="212"/>
    </location>
</feature>
<accession>A0A545AXR6</accession>
<evidence type="ECO:0000313" key="3">
    <source>
        <dbReference type="Proteomes" id="UP000317982"/>
    </source>
</evidence>
<gene>
    <name evidence="2" type="ORF">FL583_06510</name>
</gene>
<dbReference type="InterPro" id="IPR052564">
    <property type="entry name" value="N-acetyltrans/Recomb-assoc"/>
</dbReference>
<dbReference type="InterPro" id="IPR016181">
    <property type="entry name" value="Acyl_CoA_acyltransferase"/>
</dbReference>
<keyword evidence="3" id="KW-1185">Reference proteome</keyword>
<dbReference type="PANTHER" id="PTHR43451:SF1">
    <property type="entry name" value="ACETYLTRANSFERASE"/>
    <property type="match status" value="1"/>
</dbReference>
<dbReference type="EMBL" id="VIRS01000003">
    <property type="protein sequence ID" value="TQS46127.1"/>
    <property type="molecule type" value="Genomic_DNA"/>
</dbReference>
<dbReference type="CDD" id="cd04301">
    <property type="entry name" value="NAT_SF"/>
    <property type="match status" value="1"/>
</dbReference>
<proteinExistence type="predicted"/>
<evidence type="ECO:0000313" key="2">
    <source>
        <dbReference type="EMBL" id="TQS46127.1"/>
    </source>
</evidence>
<dbReference type="Gene3D" id="3.40.630.30">
    <property type="match status" value="1"/>
</dbReference>
<dbReference type="PANTHER" id="PTHR43451">
    <property type="entry name" value="ACETYLTRANSFERASE (GNAT) FAMILY PROTEIN"/>
    <property type="match status" value="1"/>
</dbReference>
<protein>
    <submittedName>
        <fullName evidence="2">GNAT family N-acetyltransferase</fullName>
    </submittedName>
</protein>
<dbReference type="SUPFAM" id="SSF55729">
    <property type="entry name" value="Acyl-CoA N-acyltransferases (Nat)"/>
    <property type="match status" value="1"/>
</dbReference>
<dbReference type="OrthoDB" id="164032at2"/>
<dbReference type="PROSITE" id="PS51186">
    <property type="entry name" value="GNAT"/>
    <property type="match status" value="1"/>
</dbReference>
<reference evidence="2 3" key="1">
    <citation type="submission" date="2019-07" db="EMBL/GenBank/DDBJ databases">
        <title>Cryptosporangium phraense sp. nov., isolated from plant litter.</title>
        <authorList>
            <person name="Suriyachadkun C."/>
        </authorList>
    </citation>
    <scope>NUCLEOTIDE SEQUENCE [LARGE SCALE GENOMIC DNA]</scope>
    <source>
        <strain evidence="2 3">A-T 5661</strain>
    </source>
</reference>
<sequence>MPGRYGRRVDVRRGEPEDAEALYALSVRAIRESAAGFYSAGELEAWAGRRSVSQHRLLVLHTVTLVGVGGGCGGGGGFAAAGGGCGGGGGFAAAGGGFAAAGGGCGGGGGFAAAGGGLAGFVSVALEPWGALERGEVDQLFVDPAFGGRGVGAGLLAAVDEVASEAGIDTLVTHASWRAAPVFVRCGYVREAVESVAIDGETLTRVRMRRSL</sequence>
<dbReference type="Pfam" id="PF13508">
    <property type="entry name" value="Acetyltransf_7"/>
    <property type="match status" value="1"/>
</dbReference>
<dbReference type="AlphaFoldDB" id="A0A545AXR6"/>
<organism evidence="2 3">
    <name type="scientific">Cryptosporangium phraense</name>
    <dbReference type="NCBI Taxonomy" id="2593070"/>
    <lineage>
        <taxon>Bacteria</taxon>
        <taxon>Bacillati</taxon>
        <taxon>Actinomycetota</taxon>
        <taxon>Actinomycetes</taxon>
        <taxon>Cryptosporangiales</taxon>
        <taxon>Cryptosporangiaceae</taxon>
        <taxon>Cryptosporangium</taxon>
    </lineage>
</organism>
<dbReference type="InterPro" id="IPR000182">
    <property type="entry name" value="GNAT_dom"/>
</dbReference>
<dbReference type="Proteomes" id="UP000317982">
    <property type="component" value="Unassembled WGS sequence"/>
</dbReference>
<dbReference type="InParanoid" id="A0A545AXR6"/>
<keyword evidence="2" id="KW-0808">Transferase</keyword>